<dbReference type="InterPro" id="IPR011029">
    <property type="entry name" value="DEATH-like_dom_sf"/>
</dbReference>
<reference evidence="1" key="1">
    <citation type="journal article" date="2020" name="Nat. Ecol. Evol.">
        <title>Deeply conserved synteny resolves early events in vertebrate evolution.</title>
        <authorList>
            <person name="Simakov O."/>
            <person name="Marletaz F."/>
            <person name="Yue J.X."/>
            <person name="O'Connell B."/>
            <person name="Jenkins J."/>
            <person name="Brandt A."/>
            <person name="Calef R."/>
            <person name="Tung C.H."/>
            <person name="Huang T.K."/>
            <person name="Schmutz J."/>
            <person name="Satoh N."/>
            <person name="Yu J.K."/>
            <person name="Putnam N.H."/>
            <person name="Green R.E."/>
            <person name="Rokhsar D.S."/>
        </authorList>
    </citation>
    <scope>NUCLEOTIDE SEQUENCE [LARGE SCALE GENOMIC DNA]</scope>
    <source>
        <strain evidence="1">S238N-H82</strain>
    </source>
</reference>
<proteinExistence type="predicted"/>
<dbReference type="SUPFAM" id="SSF47986">
    <property type="entry name" value="DEATH domain"/>
    <property type="match status" value="1"/>
</dbReference>
<evidence type="ECO:0000313" key="2">
    <source>
        <dbReference type="RefSeq" id="XP_035696305.1"/>
    </source>
</evidence>
<sequence>MAAMLPAGQRSSPTDPSWLDNFTCTWTEKGKLTAAGFSEDMDPGMRLYLAAILPKQWPRALEMVMDQLDHTFIGDASISFSCNWSDSSACSSASTEDCVEFCVGPFPAAMVPRYQFLQTVEKALEKRPVGFLRAENDLLLLERFHEHVCSLKCPAEPLKGAAGKVEEPRKTSTFQESVSAKIAAWTSLAVGGAFITSQVYSLRDAFRHRTNAVNNENRPSSYIYPPTSLPDETQGTQVADRMDATMADLRQACYGEYSAKNRRTEEGLRQILQTKYNDNIEEFRQRFVEPTLQLLTTLRNQGIPVSTPKYQLLHMVSPDITYEAGDMFFQVGQSKPGTLSLKFTKYDNVRNVIRLQNLHVSEKDYRTAFTDQYLQDLRTLASNTGNIGDVLMRTCIVITKDGAVARVGTSSIMEDLTNMNVIGRMTPVQKSAIAEKLDKEPVLRTSDDRDDWLALAERIATEVTLEEGFTAKMNASTAPGSPTMKLLEVLGRRDPSYPTARLLDHLRQMGRYDAVDAFNHAKETRGKKDWQRTRSQTVDLVSWFTITLNDFIQIS</sequence>
<dbReference type="Proteomes" id="UP000001554">
    <property type="component" value="Chromosome 13"/>
</dbReference>
<name>A0A9J7NB06_BRAFL</name>
<dbReference type="RefSeq" id="XP_035696305.1">
    <property type="nucleotide sequence ID" value="XM_035840412.1"/>
</dbReference>
<protein>
    <submittedName>
        <fullName evidence="2">Uncharacterized protein LOC118429779</fullName>
    </submittedName>
</protein>
<dbReference type="OrthoDB" id="5959479at2759"/>
<keyword evidence="1" id="KW-1185">Reference proteome</keyword>
<gene>
    <name evidence="2" type="primary">LOC118429779</name>
</gene>
<accession>A0A9J7NB06</accession>
<dbReference type="AlphaFoldDB" id="A0A9J7NB06"/>
<dbReference type="KEGG" id="bfo:118429779"/>
<dbReference type="Gene3D" id="1.10.533.10">
    <property type="entry name" value="Death Domain, Fas"/>
    <property type="match status" value="1"/>
</dbReference>
<dbReference type="GeneID" id="118429779"/>
<organism evidence="1 2">
    <name type="scientific">Branchiostoma floridae</name>
    <name type="common">Florida lancelet</name>
    <name type="synonym">Amphioxus</name>
    <dbReference type="NCBI Taxonomy" id="7739"/>
    <lineage>
        <taxon>Eukaryota</taxon>
        <taxon>Metazoa</taxon>
        <taxon>Chordata</taxon>
        <taxon>Cephalochordata</taxon>
        <taxon>Leptocardii</taxon>
        <taxon>Amphioxiformes</taxon>
        <taxon>Branchiostomatidae</taxon>
        <taxon>Branchiostoma</taxon>
    </lineage>
</organism>
<reference evidence="2" key="2">
    <citation type="submission" date="2025-08" db="UniProtKB">
        <authorList>
            <consortium name="RefSeq"/>
        </authorList>
    </citation>
    <scope>IDENTIFICATION</scope>
    <source>
        <strain evidence="2">S238N-H82</strain>
        <tissue evidence="2">Testes</tissue>
    </source>
</reference>
<evidence type="ECO:0000313" key="1">
    <source>
        <dbReference type="Proteomes" id="UP000001554"/>
    </source>
</evidence>